<keyword evidence="5" id="KW-0479">Metal-binding</keyword>
<dbReference type="GO" id="GO:0006364">
    <property type="term" value="P:rRNA processing"/>
    <property type="evidence" value="ECO:0007669"/>
    <property type="project" value="UniProtKB-KW"/>
</dbReference>
<dbReference type="Proteomes" id="UP000002899">
    <property type="component" value="Chromosome IV"/>
</dbReference>
<dbReference type="PROSITE" id="PS50157">
    <property type="entry name" value="ZINC_FINGER_C2H2_2"/>
    <property type="match status" value="1"/>
</dbReference>
<evidence type="ECO:0000256" key="2">
    <source>
        <dbReference type="ARBA" id="ARBA00022517"/>
    </source>
</evidence>
<dbReference type="VEuPathDB" id="PiroplasmaDB:BmR1_04g06960"/>
<dbReference type="Gene3D" id="2.40.30.60">
    <property type="entry name" value="RimM"/>
    <property type="match status" value="1"/>
</dbReference>
<evidence type="ECO:0000313" key="9">
    <source>
        <dbReference type="Proteomes" id="UP000002899"/>
    </source>
</evidence>
<evidence type="ECO:0000256" key="3">
    <source>
        <dbReference type="ARBA" id="ARBA00022552"/>
    </source>
</evidence>
<evidence type="ECO:0000259" key="7">
    <source>
        <dbReference type="PROSITE" id="PS50157"/>
    </source>
</evidence>
<reference evidence="8 9" key="2">
    <citation type="journal article" date="2013" name="PLoS ONE">
        <title>Whole genome mapping and re-organization of the nuclear and mitochondrial genomes of Babesia microti isolates.</title>
        <authorList>
            <person name="Cornillot E."/>
            <person name="Dassouli A."/>
            <person name="Garg A."/>
            <person name="Pachikara N."/>
            <person name="Randazzo S."/>
            <person name="Depoix D."/>
            <person name="Carcy B."/>
            <person name="Delbecq S."/>
            <person name="Frutos R."/>
            <person name="Silva J.C."/>
            <person name="Sutton R."/>
            <person name="Krause P.J."/>
            <person name="Mamoun C.B."/>
        </authorList>
    </citation>
    <scope>NUCLEOTIDE SEQUENCE [LARGE SCALE GENOMIC DNA]</scope>
    <source>
        <strain evidence="8 9">RI</strain>
    </source>
</reference>
<keyword evidence="9" id="KW-1185">Reference proteome</keyword>
<proteinExistence type="inferred from homology"/>
<dbReference type="InterPro" id="IPR009000">
    <property type="entry name" value="Transl_B-barrel_sf"/>
</dbReference>
<accession>A0A1N6LXV4</accession>
<dbReference type="RefSeq" id="XP_021337777.1">
    <property type="nucleotide sequence ID" value="XM_021482565.1"/>
</dbReference>
<dbReference type="InterPro" id="IPR011961">
    <property type="entry name" value="RimM"/>
</dbReference>
<evidence type="ECO:0000256" key="1">
    <source>
        <dbReference type="ARBA" id="ARBA00022490"/>
    </source>
</evidence>
<feature type="domain" description="C2H2-type" evidence="7">
    <location>
        <begin position="328"/>
        <end position="346"/>
    </location>
</feature>
<feature type="signal peptide" evidence="6">
    <location>
        <begin position="1"/>
        <end position="19"/>
    </location>
</feature>
<reference evidence="8 9" key="3">
    <citation type="journal article" date="2016" name="Sci. Rep.">
        <title>Genome-wide diversity and gene expression profiling of Babesia microti isolates identify polymorphic genes that mediate host-pathogen interactions.</title>
        <authorList>
            <person name="Silva J.C."/>
            <person name="Cornillot E."/>
            <person name="McCracken C."/>
            <person name="Usmani-Brown S."/>
            <person name="Dwivedi A."/>
            <person name="Ifeonu O.O."/>
            <person name="Crabtree J."/>
            <person name="Gotia H.T."/>
            <person name="Virji A.Z."/>
            <person name="Reynes C."/>
            <person name="Colinge J."/>
            <person name="Kumar V."/>
            <person name="Lawres L."/>
            <person name="Pazzi J.E."/>
            <person name="Pablo J.V."/>
            <person name="Hung C."/>
            <person name="Brancato J."/>
            <person name="Kumari P."/>
            <person name="Orvis J."/>
            <person name="Tretina K."/>
            <person name="Chibucos M."/>
            <person name="Ott S."/>
            <person name="Sadzewicz L."/>
            <person name="Sengamalay N."/>
            <person name="Shetty A.C."/>
            <person name="Su Q."/>
            <person name="Tallon L."/>
            <person name="Fraser C.M."/>
            <person name="Frutos R."/>
            <person name="Molina D.M."/>
            <person name="Krause P.J."/>
            <person name="Ben Mamoun C."/>
        </authorList>
    </citation>
    <scope>NUCLEOTIDE SEQUENCE [LARGE SCALE GENOMIC DNA]</scope>
    <source>
        <strain evidence="8 9">RI</strain>
    </source>
</reference>
<dbReference type="PANTHER" id="PTHR33692">
    <property type="entry name" value="RIBOSOME MATURATION FACTOR RIMM"/>
    <property type="match status" value="1"/>
</dbReference>
<keyword evidence="4" id="KW-0143">Chaperone</keyword>
<dbReference type="SUPFAM" id="SSF50447">
    <property type="entry name" value="Translation proteins"/>
    <property type="match status" value="1"/>
</dbReference>
<keyword evidence="6" id="KW-0732">Signal</keyword>
<dbReference type="GO" id="GO:0005840">
    <property type="term" value="C:ribosome"/>
    <property type="evidence" value="ECO:0007669"/>
    <property type="project" value="InterPro"/>
</dbReference>
<keyword evidence="5" id="KW-0863">Zinc-finger</keyword>
<name>A0A1N6LXV4_BABMR</name>
<protein>
    <submittedName>
        <fullName evidence="8">Ribosome maturation factor RimM, putative (RimM)</fullName>
    </submittedName>
</protein>
<keyword evidence="2" id="KW-0690">Ribosome biogenesis</keyword>
<evidence type="ECO:0000313" key="8">
    <source>
        <dbReference type="EMBL" id="SIO73710.1"/>
    </source>
</evidence>
<organism evidence="8 9">
    <name type="scientific">Babesia microti (strain RI)</name>
    <dbReference type="NCBI Taxonomy" id="1133968"/>
    <lineage>
        <taxon>Eukaryota</taxon>
        <taxon>Sar</taxon>
        <taxon>Alveolata</taxon>
        <taxon>Apicomplexa</taxon>
        <taxon>Aconoidasida</taxon>
        <taxon>Piroplasmida</taxon>
        <taxon>Babesiidae</taxon>
        <taxon>Babesia</taxon>
    </lineage>
</organism>
<evidence type="ECO:0000256" key="4">
    <source>
        <dbReference type="ARBA" id="ARBA00023186"/>
    </source>
</evidence>
<dbReference type="PANTHER" id="PTHR33692:SF1">
    <property type="entry name" value="RIBOSOME MATURATION FACTOR RIMM"/>
    <property type="match status" value="1"/>
</dbReference>
<keyword evidence="3" id="KW-0698">rRNA processing</keyword>
<reference evidence="8 9" key="1">
    <citation type="journal article" date="2012" name="Nucleic Acids Res.">
        <title>Sequencing of the smallest Apicomplexan genome from the human pathogen Babesia microti.</title>
        <authorList>
            <person name="Cornillot E."/>
            <person name="Hadj-Kaddour K."/>
            <person name="Dassouli A."/>
            <person name="Noel B."/>
            <person name="Ranwez V."/>
            <person name="Vacherie B."/>
            <person name="Augagneur Y."/>
            <person name="Bres V."/>
            <person name="Duclos A."/>
            <person name="Randazzo S."/>
            <person name="Carcy B."/>
            <person name="Debierre-Grockiego F."/>
            <person name="Delbecq S."/>
            <person name="Moubri-Menage K."/>
            <person name="Shams-Eldin H."/>
            <person name="Usmani-Brown S."/>
            <person name="Bringaud F."/>
            <person name="Wincker P."/>
            <person name="Vivares C.P."/>
            <person name="Schwarz R.T."/>
            <person name="Schetters T.P."/>
            <person name="Krause P.J."/>
            <person name="Gorenflot A."/>
            <person name="Berry V."/>
            <person name="Barbe V."/>
            <person name="Ben Mamoun C."/>
        </authorList>
    </citation>
    <scope>NUCLEOTIDE SEQUENCE [LARGE SCALE GENOMIC DNA]</scope>
    <source>
        <strain evidence="8 9">RI</strain>
    </source>
</reference>
<dbReference type="KEGG" id="bmic:BmR1_04g06960"/>
<dbReference type="InterPro" id="IPR036976">
    <property type="entry name" value="RimM_N_sf"/>
</dbReference>
<dbReference type="HAMAP" id="MF_00014">
    <property type="entry name" value="Ribosome_mat_RimM"/>
    <property type="match status" value="1"/>
</dbReference>
<sequence>MLIPFTYFTLLIIIYGANCWRVTHNLHSNIPNRYRLNSVRRGVLTEFKYYKPSKYSKVGFPHRDADEVVSEHIEQTASNTSADNLILSKSNPSYIEQIRNNKYFLTDSFKEGIINCPSFTNEYIQIATITKVHGLKGHVRAISFGYLKDEQVLKSKYLFLHFDEENEFPLELEYGKLLKGTYLLKFKGINTPVEAARLVGAQISVPSTSISVPNDNVYFTHDLLGMKVYLYSDISKTCLGKIIDCISRRDIAFTRKLEPFTDDLLELELDVGLSLTQLQSLISQSDNIDDSSNAEIDEPVTLLNENELDCADNVYEGMEEGIAYVKIYKCSECSKTFTNRAFADTHVCNLNTEYLSQSQSKSDLGLDLDGEICTNAIEIVPLDQMIKESPTGMKRVFVPLDKNRTVRVIDLPTNSAYIDTFTVFLAENS</sequence>
<dbReference type="EMBL" id="LN871599">
    <property type="protein sequence ID" value="SIO73710.1"/>
    <property type="molecule type" value="Genomic_DNA"/>
</dbReference>
<dbReference type="GeneID" id="24426039"/>
<evidence type="ECO:0000256" key="6">
    <source>
        <dbReference type="SAM" id="SignalP"/>
    </source>
</evidence>
<dbReference type="GO" id="GO:0043022">
    <property type="term" value="F:ribosome binding"/>
    <property type="evidence" value="ECO:0007669"/>
    <property type="project" value="InterPro"/>
</dbReference>
<dbReference type="InterPro" id="IPR013087">
    <property type="entry name" value="Znf_C2H2_type"/>
</dbReference>
<keyword evidence="1" id="KW-0963">Cytoplasm</keyword>
<dbReference type="AlphaFoldDB" id="A0A1N6LXV4"/>
<keyword evidence="5" id="KW-0862">Zinc</keyword>
<evidence type="ECO:0000256" key="5">
    <source>
        <dbReference type="PROSITE-ProRule" id="PRU00042"/>
    </source>
</evidence>
<feature type="chain" id="PRO_5011980609" evidence="6">
    <location>
        <begin position="20"/>
        <end position="429"/>
    </location>
</feature>
<dbReference type="InterPro" id="IPR002676">
    <property type="entry name" value="RimM_N"/>
</dbReference>
<dbReference type="GO" id="GO:0008270">
    <property type="term" value="F:zinc ion binding"/>
    <property type="evidence" value="ECO:0007669"/>
    <property type="project" value="UniProtKB-KW"/>
</dbReference>
<dbReference type="OrthoDB" id="364619at2759"/>
<dbReference type="Pfam" id="PF01782">
    <property type="entry name" value="RimM"/>
    <property type="match status" value="1"/>
</dbReference>